<feature type="binding site" evidence="6">
    <location>
        <position position="67"/>
    </location>
    <ligand>
        <name>Zn(2+)</name>
        <dbReference type="ChEBI" id="CHEBI:29105"/>
        <note>catalytic</note>
    </ligand>
</feature>
<dbReference type="AlphaFoldDB" id="A0A372LE30"/>
<dbReference type="InterPro" id="IPR031640">
    <property type="entry name" value="Glu_dehyd_C"/>
</dbReference>
<dbReference type="GO" id="GO:0071555">
    <property type="term" value="P:cell wall organization"/>
    <property type="evidence" value="ECO:0007669"/>
    <property type="project" value="UniProtKB-KW"/>
</dbReference>
<dbReference type="PANTHER" id="PTHR43350">
    <property type="entry name" value="NAD-DEPENDENT ALCOHOL DEHYDROGENASE"/>
    <property type="match status" value="1"/>
</dbReference>
<dbReference type="InterPro" id="IPR013154">
    <property type="entry name" value="ADH-like_N"/>
</dbReference>
<dbReference type="SUPFAM" id="SSF50129">
    <property type="entry name" value="GroES-like"/>
    <property type="match status" value="1"/>
</dbReference>
<dbReference type="UniPathway" id="UPA00790"/>
<keyword evidence="4 6" id="KW-0862">Zinc</keyword>
<dbReference type="Gene3D" id="3.40.50.720">
    <property type="entry name" value="NAD(P)-binding Rossmann-like Domain"/>
    <property type="match status" value="1"/>
</dbReference>
<dbReference type="InterPro" id="IPR034710">
    <property type="entry name" value="TarJ"/>
</dbReference>
<dbReference type="CDD" id="cd08237">
    <property type="entry name" value="ribitol-5-phosphate_DH"/>
    <property type="match status" value="1"/>
</dbReference>
<dbReference type="Pfam" id="PF08240">
    <property type="entry name" value="ADH_N"/>
    <property type="match status" value="1"/>
</dbReference>
<evidence type="ECO:0000256" key="5">
    <source>
        <dbReference type="ARBA" id="ARBA00023002"/>
    </source>
</evidence>
<dbReference type="Gene3D" id="3.90.180.10">
    <property type="entry name" value="Medium-chain alcohol dehydrogenases, catalytic domain"/>
    <property type="match status" value="1"/>
</dbReference>
<dbReference type="InterPro" id="IPR011032">
    <property type="entry name" value="GroES-like_sf"/>
</dbReference>
<keyword evidence="5 6" id="KW-0560">Oxidoreductase</keyword>
<reference evidence="9 10" key="1">
    <citation type="submission" date="2018-08" db="EMBL/GenBank/DDBJ databases">
        <title>Bacillus chawlae sp. nov., Bacillus glennii sp. nov., and Bacillus saganii sp. nov. Isolated from the Vehicle Assembly Building at Kennedy Space Center where the Viking Spacecraft were Assembled.</title>
        <authorList>
            <person name="Seuylemezian A."/>
            <person name="Vaishampayan P."/>
        </authorList>
    </citation>
    <scope>NUCLEOTIDE SEQUENCE [LARGE SCALE GENOMIC DNA]</scope>
    <source>
        <strain evidence="9 10">V44-8</strain>
    </source>
</reference>
<keyword evidence="6" id="KW-0521">NADP</keyword>
<evidence type="ECO:0000256" key="2">
    <source>
        <dbReference type="ARBA" id="ARBA00008072"/>
    </source>
</evidence>
<keyword evidence="10" id="KW-1185">Reference proteome</keyword>
<feature type="binding site" evidence="6">
    <location>
        <position position="146"/>
    </location>
    <ligand>
        <name>Zn(2+)</name>
        <dbReference type="ChEBI" id="CHEBI:29105"/>
        <note>catalytic</note>
    </ligand>
</feature>
<evidence type="ECO:0000256" key="4">
    <source>
        <dbReference type="ARBA" id="ARBA00022833"/>
    </source>
</evidence>
<comment type="caution">
    <text evidence="9">The sequence shown here is derived from an EMBL/GenBank/DDBJ whole genome shotgun (WGS) entry which is preliminary data.</text>
</comment>
<keyword evidence="6" id="KW-0777">Teichoic acid biosynthesis</keyword>
<feature type="binding site" evidence="6">
    <location>
        <position position="66"/>
    </location>
    <ligand>
        <name>Zn(2+)</name>
        <dbReference type="ChEBI" id="CHEBI:29105"/>
        <note>catalytic</note>
    </ligand>
</feature>
<dbReference type="PANTHER" id="PTHR43350:SF19">
    <property type="entry name" value="D-GULOSIDE 3-DEHYDROGENASE"/>
    <property type="match status" value="1"/>
</dbReference>
<evidence type="ECO:0000313" key="10">
    <source>
        <dbReference type="Proteomes" id="UP000262939"/>
    </source>
</evidence>
<feature type="domain" description="Alcohol dehydrogenase-like N-terminal" evidence="7">
    <location>
        <begin position="28"/>
        <end position="135"/>
    </location>
</feature>
<evidence type="ECO:0000256" key="3">
    <source>
        <dbReference type="ARBA" id="ARBA00022723"/>
    </source>
</evidence>
<dbReference type="InterPro" id="IPR036291">
    <property type="entry name" value="NAD(P)-bd_dom_sf"/>
</dbReference>
<comment type="cofactor">
    <cofactor evidence="1 6">
        <name>Zn(2+)</name>
        <dbReference type="ChEBI" id="CHEBI:29105"/>
    </cofactor>
</comment>
<comment type="similarity">
    <text evidence="2 6">Belongs to the zinc-containing alcohol dehydrogenase family.</text>
</comment>
<comment type="function">
    <text evidence="6">Catalyzes the NADPH dependent reduction of D-ribulose 5-phosphate to D-ribitol 5-phosphate.</text>
</comment>
<evidence type="ECO:0000256" key="6">
    <source>
        <dbReference type="HAMAP-Rule" id="MF_02069"/>
    </source>
</evidence>
<dbReference type="OrthoDB" id="1700359at2"/>
<accession>A0A372LE30</accession>
<organism evidence="9 10">
    <name type="scientific">Peribacillus glennii</name>
    <dbReference type="NCBI Taxonomy" id="2303991"/>
    <lineage>
        <taxon>Bacteria</taxon>
        <taxon>Bacillati</taxon>
        <taxon>Bacillota</taxon>
        <taxon>Bacilli</taxon>
        <taxon>Bacillales</taxon>
        <taxon>Bacillaceae</taxon>
        <taxon>Peribacillus</taxon>
    </lineage>
</organism>
<keyword evidence="3 6" id="KW-0479">Metal-binding</keyword>
<name>A0A372LE30_9BACI</name>
<proteinExistence type="inferred from homology"/>
<evidence type="ECO:0000256" key="1">
    <source>
        <dbReference type="ARBA" id="ARBA00001947"/>
    </source>
</evidence>
<gene>
    <name evidence="6" type="primary">tarJ</name>
    <name evidence="9" type="ORF">D0466_11005</name>
</gene>
<dbReference type="Pfam" id="PF16912">
    <property type="entry name" value="Glu_dehyd_C"/>
    <property type="match status" value="1"/>
</dbReference>
<feature type="binding site" evidence="6">
    <location>
        <position position="40"/>
    </location>
    <ligand>
        <name>Zn(2+)</name>
        <dbReference type="ChEBI" id="CHEBI:29105"/>
        <note>catalytic</note>
    </ligand>
</feature>
<dbReference type="GO" id="GO:1902012">
    <property type="term" value="P:poly(ribitol phosphate) teichoic acid biosynthetic process"/>
    <property type="evidence" value="ECO:0007669"/>
    <property type="project" value="UniProtKB-UniRule"/>
</dbReference>
<protein>
    <recommendedName>
        <fullName evidence="6">Ribulose-5-phosphate reductase</fullName>
        <shortName evidence="6">Ribulose-5-P reductase</shortName>
        <ecNumber evidence="6">1.1.1.405</ecNumber>
    </recommendedName>
    <alternativeName>
        <fullName evidence="6">Ribitol-5-phosphate dehydrogenase</fullName>
    </alternativeName>
</protein>
<feature type="domain" description="Glucose dehydrogenase C-terminal" evidence="8">
    <location>
        <begin position="156"/>
        <end position="329"/>
    </location>
</feature>
<evidence type="ECO:0000259" key="7">
    <source>
        <dbReference type="Pfam" id="PF08240"/>
    </source>
</evidence>
<evidence type="ECO:0000259" key="8">
    <source>
        <dbReference type="Pfam" id="PF16912"/>
    </source>
</evidence>
<dbReference type="EMBL" id="QVTD01000005">
    <property type="protein sequence ID" value="RFU63968.1"/>
    <property type="molecule type" value="Genomic_DNA"/>
</dbReference>
<comment type="catalytic activity">
    <reaction evidence="6">
        <text>D-ribitol 5-phosphate + NADP(+) = D-ribulose 5-phosphate + NADPH + H(+)</text>
        <dbReference type="Rhea" id="RHEA:19921"/>
        <dbReference type="ChEBI" id="CHEBI:15378"/>
        <dbReference type="ChEBI" id="CHEBI:57695"/>
        <dbReference type="ChEBI" id="CHEBI:57783"/>
        <dbReference type="ChEBI" id="CHEBI:58121"/>
        <dbReference type="ChEBI" id="CHEBI:58349"/>
        <dbReference type="EC" id="1.1.1.405"/>
    </reaction>
</comment>
<dbReference type="Proteomes" id="UP000262939">
    <property type="component" value="Unassembled WGS sequence"/>
</dbReference>
<sequence length="343" mass="39044">MINQVYRLVSPRQFEVTYTDRSLTYSKDFVVVRPTHLSICAADQRYFTGTRGKEAMAKKLPMALIHEGIGKVVYDPAGEFKNGTLVVMVPNSPVEKDDIIGENYLRTSRFRSSGYDGFMQDYVFLDRDRVVELPEDINPHVAAFIELITISMHTLSRFEARAHTRRNVFGVWGDGNLGFITCLLLKKRYKDSKVILFGKTGYKMDNFSFVDEAYQIDEIPEDLRIDHAFEAVGGRGSQSAIDQMIEYLHPEGSICLMGVSEYPVEINTRMVLEKGITMIGSSRSGRADFVNTVDFLKEFPEVVEYFGTLVGEVQEVKNIQNIIEAFEKDLTSSWGKTVMEWKI</sequence>
<comment type="pathway">
    <text evidence="6">Cell wall biogenesis; poly(ribitol phosphate) teichoic acid biosynthesis.</text>
</comment>
<dbReference type="RefSeq" id="WP_117322604.1">
    <property type="nucleotide sequence ID" value="NZ_QVTD01000005.1"/>
</dbReference>
<dbReference type="SUPFAM" id="SSF51735">
    <property type="entry name" value="NAD(P)-binding Rossmann-fold domains"/>
    <property type="match status" value="1"/>
</dbReference>
<evidence type="ECO:0000313" key="9">
    <source>
        <dbReference type="EMBL" id="RFU63968.1"/>
    </source>
</evidence>
<dbReference type="EC" id="1.1.1.405" evidence="6"/>
<keyword evidence="6" id="KW-0961">Cell wall biogenesis/degradation</keyword>
<dbReference type="GO" id="GO:0050256">
    <property type="term" value="F:ribitol-5-phosphate 2-dehydrogenase [NAD(P)+] activity"/>
    <property type="evidence" value="ECO:0007669"/>
    <property type="project" value="UniProtKB-UniRule"/>
</dbReference>
<dbReference type="HAMAP" id="MF_02069">
    <property type="entry name" value="TarJ"/>
    <property type="match status" value="1"/>
</dbReference>
<dbReference type="GO" id="GO:0008270">
    <property type="term" value="F:zinc ion binding"/>
    <property type="evidence" value="ECO:0007669"/>
    <property type="project" value="UniProtKB-UniRule"/>
</dbReference>